<dbReference type="AlphaFoldDB" id="A0A9N9FIH4"/>
<reference evidence="2" key="1">
    <citation type="submission" date="2021-06" db="EMBL/GenBank/DDBJ databases">
        <authorList>
            <person name="Kallberg Y."/>
            <person name="Tangrot J."/>
            <person name="Rosling A."/>
        </authorList>
    </citation>
    <scope>NUCLEOTIDE SEQUENCE</scope>
    <source>
        <strain evidence="2">AZ414A</strain>
    </source>
</reference>
<dbReference type="EMBL" id="CAJVPK010000674">
    <property type="protein sequence ID" value="CAG8538542.1"/>
    <property type="molecule type" value="Genomic_DNA"/>
</dbReference>
<feature type="non-terminal residue" evidence="2">
    <location>
        <position position="1"/>
    </location>
</feature>
<protein>
    <submittedName>
        <fullName evidence="2">3525_t:CDS:1</fullName>
    </submittedName>
</protein>
<sequence length="336" mass="38617">MSTRTKKHNKILGFGFFDIFTDSSDKQNSLVPSRSNSHSSTTNSNTITAPQNVLNTSSEDREKFNVESSMNARSSVRNFQEIINQLAHANQMDQNLILHKIIYLMEKPDIYSDDDVTTEMLQKFVIQSALYLGNHEIKAYNEATAELELLLRAMSSLVHLASKVSMLETSIRGQLYDSVAKFWNVSQKIKYRTNPSITFSLREIRNCLKKIKSDETNMEVTTRISKHFAEAAALIATKEYIGALGSVAKIATFEYKAGKWYDDWVKMRDEFFKTKNYLEKKGSVKKDLVKKGSEKKDLVKKDSEKKDLKKKVSENFDTFITFWNKLYDSAKDELKK</sequence>
<evidence type="ECO:0000256" key="1">
    <source>
        <dbReference type="SAM" id="MobiDB-lite"/>
    </source>
</evidence>
<feature type="compositionally biased region" description="Low complexity" evidence="1">
    <location>
        <begin position="33"/>
        <end position="46"/>
    </location>
</feature>
<organism evidence="2 3">
    <name type="scientific">Diversispora eburnea</name>
    <dbReference type="NCBI Taxonomy" id="1213867"/>
    <lineage>
        <taxon>Eukaryota</taxon>
        <taxon>Fungi</taxon>
        <taxon>Fungi incertae sedis</taxon>
        <taxon>Mucoromycota</taxon>
        <taxon>Glomeromycotina</taxon>
        <taxon>Glomeromycetes</taxon>
        <taxon>Diversisporales</taxon>
        <taxon>Diversisporaceae</taxon>
        <taxon>Diversispora</taxon>
    </lineage>
</organism>
<evidence type="ECO:0000313" key="3">
    <source>
        <dbReference type="Proteomes" id="UP000789706"/>
    </source>
</evidence>
<feature type="region of interest" description="Disordered" evidence="1">
    <location>
        <begin position="27"/>
        <end position="50"/>
    </location>
</feature>
<accession>A0A9N9FIH4</accession>
<dbReference type="OrthoDB" id="2431346at2759"/>
<evidence type="ECO:0000313" key="2">
    <source>
        <dbReference type="EMBL" id="CAG8538542.1"/>
    </source>
</evidence>
<dbReference type="Proteomes" id="UP000789706">
    <property type="component" value="Unassembled WGS sequence"/>
</dbReference>
<keyword evidence="3" id="KW-1185">Reference proteome</keyword>
<proteinExistence type="predicted"/>
<gene>
    <name evidence="2" type="ORF">DEBURN_LOCUS6493</name>
</gene>
<name>A0A9N9FIH4_9GLOM</name>
<comment type="caution">
    <text evidence="2">The sequence shown here is derived from an EMBL/GenBank/DDBJ whole genome shotgun (WGS) entry which is preliminary data.</text>
</comment>